<dbReference type="OrthoDB" id="3633851at2759"/>
<keyword evidence="3" id="KW-1185">Reference proteome</keyword>
<dbReference type="RefSeq" id="XP_044655810.1">
    <property type="nucleotide sequence ID" value="XM_044799875.1"/>
</dbReference>
<gene>
    <name evidence="2" type="ORF">CKM354_000463000</name>
</gene>
<protein>
    <recommendedName>
        <fullName evidence="4">F-box domain-containing protein</fullName>
    </recommendedName>
</protein>
<dbReference type="Proteomes" id="UP000825890">
    <property type="component" value="Unassembled WGS sequence"/>
</dbReference>
<dbReference type="SUPFAM" id="SSF52047">
    <property type="entry name" value="RNI-like"/>
    <property type="match status" value="1"/>
</dbReference>
<evidence type="ECO:0008006" key="4">
    <source>
        <dbReference type="Google" id="ProtNLM"/>
    </source>
</evidence>
<sequence length="551" mass="61712">MFSSVGPRLAQIGDSRQPPLPTPIAQARDLPSTTIHDLPIELLVEIVGYTSEPHDRHSLCLASKPLNSAATACLYHSISVGRDAFRLQKLVRTLSESSALAMHIKSVQLHLPDDVPVVTPAQSELNGFLEAIRPLAPHDSRFHHKLVNALRHGYYDGNAILLLLLATQVDELHLIPDGGHAAFRQSHTHPCSSQQFIDLIRALLVWAETAGPTTSVVRSSLVQPRSALNNVRKLCFYSATSPALKSRPRDLPADCLSTTFPFQYMFLPRLEDLRARGSESWQSLSSGYGQANAHITRLRLERTSMDSKSIGLVIRTCHKLVELHIHWHDDILDSRYSDKVIDLDEIRAALNEHAATLKRLQLIFLTPDVSLQLLRGDLGTLSHCSALETLRIDETSLFKSEVTRYIDHWEPLDSFQRASGFLPPNLKEFRLDSRKQPFAEIIHRVLATIGLMLPANLTRLNVSFEFNYWKELHQHIECCQWLSFHPSIGGSTCGGGFDVPYSRMLIVTVEHKDGVLVGLREALATNLMKAIRIGLEDEEVDESDDDDSDEE</sequence>
<evidence type="ECO:0000313" key="3">
    <source>
        <dbReference type="Proteomes" id="UP000825890"/>
    </source>
</evidence>
<dbReference type="EMBL" id="BOLY01000003">
    <property type="protein sequence ID" value="GIZ41323.1"/>
    <property type="molecule type" value="Genomic_DNA"/>
</dbReference>
<reference evidence="2 3" key="1">
    <citation type="submission" date="2021-01" db="EMBL/GenBank/DDBJ databases">
        <title>Cercospora kikuchii MAFF 305040 whole genome shotgun sequence.</title>
        <authorList>
            <person name="Kashiwa T."/>
            <person name="Suzuki T."/>
        </authorList>
    </citation>
    <scope>NUCLEOTIDE SEQUENCE [LARGE SCALE GENOMIC DNA]</scope>
    <source>
        <strain evidence="2 3">MAFF 305040</strain>
    </source>
</reference>
<dbReference type="AlphaFoldDB" id="A0A9P3CMV4"/>
<evidence type="ECO:0000313" key="2">
    <source>
        <dbReference type="EMBL" id="GIZ41323.1"/>
    </source>
</evidence>
<dbReference type="Gene3D" id="3.80.10.10">
    <property type="entry name" value="Ribonuclease Inhibitor"/>
    <property type="match status" value="1"/>
</dbReference>
<name>A0A9P3CMV4_9PEZI</name>
<proteinExistence type="predicted"/>
<dbReference type="InterPro" id="IPR032675">
    <property type="entry name" value="LRR_dom_sf"/>
</dbReference>
<dbReference type="GeneID" id="68290205"/>
<evidence type="ECO:0000256" key="1">
    <source>
        <dbReference type="SAM" id="MobiDB-lite"/>
    </source>
</evidence>
<feature type="region of interest" description="Disordered" evidence="1">
    <location>
        <begin position="1"/>
        <end position="24"/>
    </location>
</feature>
<comment type="caution">
    <text evidence="2">The sequence shown here is derived from an EMBL/GenBank/DDBJ whole genome shotgun (WGS) entry which is preliminary data.</text>
</comment>
<organism evidence="2 3">
    <name type="scientific">Cercospora kikuchii</name>
    <dbReference type="NCBI Taxonomy" id="84275"/>
    <lineage>
        <taxon>Eukaryota</taxon>
        <taxon>Fungi</taxon>
        <taxon>Dikarya</taxon>
        <taxon>Ascomycota</taxon>
        <taxon>Pezizomycotina</taxon>
        <taxon>Dothideomycetes</taxon>
        <taxon>Dothideomycetidae</taxon>
        <taxon>Mycosphaerellales</taxon>
        <taxon>Mycosphaerellaceae</taxon>
        <taxon>Cercospora</taxon>
    </lineage>
</organism>
<accession>A0A9P3CMV4</accession>